<evidence type="ECO:0000259" key="5">
    <source>
        <dbReference type="Pfam" id="PF11806"/>
    </source>
</evidence>
<accession>A0ABV6NSU5</accession>
<protein>
    <submittedName>
        <fullName evidence="6">Alpha/beta hydrolase-fold protein</fullName>
    </submittedName>
</protein>
<keyword evidence="7" id="KW-1185">Reference proteome</keyword>
<dbReference type="InterPro" id="IPR013783">
    <property type="entry name" value="Ig-like_fold"/>
</dbReference>
<reference evidence="6 7" key="1">
    <citation type="submission" date="2024-09" db="EMBL/GenBank/DDBJ databases">
        <authorList>
            <person name="Sun Q."/>
            <person name="Mori K."/>
        </authorList>
    </citation>
    <scope>NUCLEOTIDE SEQUENCE [LARGE SCALE GENOMIC DNA]</scope>
    <source>
        <strain evidence="6 7">TBRC 2205</strain>
    </source>
</reference>
<evidence type="ECO:0000256" key="3">
    <source>
        <dbReference type="ARBA" id="ARBA00022801"/>
    </source>
</evidence>
<evidence type="ECO:0000313" key="6">
    <source>
        <dbReference type="EMBL" id="MFC0563834.1"/>
    </source>
</evidence>
<dbReference type="InterPro" id="IPR021764">
    <property type="entry name" value="Enterochelin_esterase_N"/>
</dbReference>
<comment type="subcellular location">
    <subcellularLocation>
        <location evidence="1">Cytoplasm</location>
    </subcellularLocation>
</comment>
<dbReference type="SUPFAM" id="SSF53474">
    <property type="entry name" value="alpha/beta-Hydrolases"/>
    <property type="match status" value="1"/>
</dbReference>
<comment type="caution">
    <text evidence="6">The sequence shown here is derived from an EMBL/GenBank/DDBJ whole genome shotgun (WGS) entry which is preliminary data.</text>
</comment>
<dbReference type="SUPFAM" id="SSF81296">
    <property type="entry name" value="E set domains"/>
    <property type="match status" value="1"/>
</dbReference>
<organism evidence="6 7">
    <name type="scientific">Plantactinospora siamensis</name>
    <dbReference type="NCBI Taxonomy" id="555372"/>
    <lineage>
        <taxon>Bacteria</taxon>
        <taxon>Bacillati</taxon>
        <taxon>Actinomycetota</taxon>
        <taxon>Actinomycetes</taxon>
        <taxon>Micromonosporales</taxon>
        <taxon>Micromonosporaceae</taxon>
        <taxon>Plantactinospora</taxon>
    </lineage>
</organism>
<dbReference type="InterPro" id="IPR050583">
    <property type="entry name" value="Mycobacterial_A85_antigen"/>
</dbReference>
<dbReference type="Gene3D" id="2.60.40.10">
    <property type="entry name" value="Immunoglobulins"/>
    <property type="match status" value="1"/>
</dbReference>
<evidence type="ECO:0000256" key="2">
    <source>
        <dbReference type="ARBA" id="ARBA00022490"/>
    </source>
</evidence>
<keyword evidence="2" id="KW-0963">Cytoplasm</keyword>
<evidence type="ECO:0000256" key="1">
    <source>
        <dbReference type="ARBA" id="ARBA00004496"/>
    </source>
</evidence>
<dbReference type="GO" id="GO:0016787">
    <property type="term" value="F:hydrolase activity"/>
    <property type="evidence" value="ECO:0007669"/>
    <property type="project" value="UniProtKB-KW"/>
</dbReference>
<feature type="domain" description="Enterochelin esterase N-terminal" evidence="5">
    <location>
        <begin position="48"/>
        <end position="153"/>
    </location>
</feature>
<dbReference type="RefSeq" id="WP_377336745.1">
    <property type="nucleotide sequence ID" value="NZ_JBHLUE010000004.1"/>
</dbReference>
<sequence>MTETSPAIERLRADLAAGIPDAAPGFWRQVAAAGTPLVEEVEDGSALVTFLWRGEAAETSVCWGVEAELRRIEGTDIWYASRRLPTNLRTLYYLAHGPAYRWRFPPDASGAGPSHVDPLNRSPFLFPPDPADPTDRPCWASQVELPVAPAERWSLPRPGVPRGTLLRTSIRTAALSGRRRLAVYRPPGPRRRPLPLLVVFDGHLSRTVLRIPTTLDNLIAAGEIPPTMAVFVANPSGGRRSRELRPAPATRAFVTRELLPMLRRRWPVTDDPGQRIIAGSSLGGLAAAYVALEAPSEFGAVIAQSGSFWWPIKTETTEPEWLTREYARRPRAPVRFCLDVGDREDIEPGNGQLDQLSVNRRFRDMLVERGYEVSYSEYSGAHDYINWRRTFGDHLRTLLAWPA</sequence>
<dbReference type="Gene3D" id="3.40.50.1820">
    <property type="entry name" value="alpha/beta hydrolase"/>
    <property type="match status" value="1"/>
</dbReference>
<dbReference type="Pfam" id="PF00756">
    <property type="entry name" value="Esterase"/>
    <property type="match status" value="1"/>
</dbReference>
<dbReference type="Proteomes" id="UP001589894">
    <property type="component" value="Unassembled WGS sequence"/>
</dbReference>
<name>A0ABV6NSU5_9ACTN</name>
<proteinExistence type="inferred from homology"/>
<gene>
    <name evidence="6" type="ORF">ACFFHU_06590</name>
</gene>
<dbReference type="PANTHER" id="PTHR48098">
    <property type="entry name" value="ENTEROCHELIN ESTERASE-RELATED"/>
    <property type="match status" value="1"/>
</dbReference>
<dbReference type="Pfam" id="PF11806">
    <property type="entry name" value="Enterochelin_N"/>
    <property type="match status" value="1"/>
</dbReference>
<dbReference type="InterPro" id="IPR000801">
    <property type="entry name" value="Esterase-like"/>
</dbReference>
<comment type="similarity">
    <text evidence="4">Belongs to the Fes family.</text>
</comment>
<dbReference type="EMBL" id="JBHLUE010000004">
    <property type="protein sequence ID" value="MFC0563834.1"/>
    <property type="molecule type" value="Genomic_DNA"/>
</dbReference>
<dbReference type="InterPro" id="IPR029058">
    <property type="entry name" value="AB_hydrolase_fold"/>
</dbReference>
<keyword evidence="3 6" id="KW-0378">Hydrolase</keyword>
<dbReference type="PANTHER" id="PTHR48098:SF3">
    <property type="entry name" value="IRON(III) ENTEROBACTIN ESTERASE"/>
    <property type="match status" value="1"/>
</dbReference>
<evidence type="ECO:0000313" key="7">
    <source>
        <dbReference type="Proteomes" id="UP001589894"/>
    </source>
</evidence>
<dbReference type="InterPro" id="IPR014756">
    <property type="entry name" value="Ig_E-set"/>
</dbReference>
<evidence type="ECO:0000256" key="4">
    <source>
        <dbReference type="ARBA" id="ARBA00024201"/>
    </source>
</evidence>